<name>A0A1Q9BPU6_SYMMI</name>
<dbReference type="AlphaFoldDB" id="A0A1Q9BPU6"/>
<evidence type="ECO:0000313" key="2">
    <source>
        <dbReference type="EMBL" id="OLP71920.1"/>
    </source>
</evidence>
<reference evidence="2 3" key="1">
    <citation type="submission" date="2016-02" db="EMBL/GenBank/DDBJ databases">
        <title>Genome analysis of coral dinoflagellate symbionts highlights evolutionary adaptations to a symbiotic lifestyle.</title>
        <authorList>
            <person name="Aranda M."/>
            <person name="Li Y."/>
            <person name="Liew Y.J."/>
            <person name="Baumgarten S."/>
            <person name="Simakov O."/>
            <person name="Wilson M."/>
            <person name="Piel J."/>
            <person name="Ashoor H."/>
            <person name="Bougouffa S."/>
            <person name="Bajic V.B."/>
            <person name="Ryu T."/>
            <person name="Ravasi T."/>
            <person name="Bayer T."/>
            <person name="Micklem G."/>
            <person name="Kim H."/>
            <person name="Bhak J."/>
            <person name="Lajeunesse T.C."/>
            <person name="Voolstra C.R."/>
        </authorList>
    </citation>
    <scope>NUCLEOTIDE SEQUENCE [LARGE SCALE GENOMIC DNA]</scope>
    <source>
        <strain evidence="2 3">CCMP2467</strain>
    </source>
</reference>
<dbReference type="InterPro" id="IPR009072">
    <property type="entry name" value="Histone-fold"/>
</dbReference>
<dbReference type="Gene3D" id="1.10.20.10">
    <property type="entry name" value="Histone, subunit A"/>
    <property type="match status" value="1"/>
</dbReference>
<dbReference type="Pfam" id="PF00125">
    <property type="entry name" value="Histone"/>
    <property type="match status" value="1"/>
</dbReference>
<dbReference type="GO" id="GO:0046982">
    <property type="term" value="F:protein heterodimerization activity"/>
    <property type="evidence" value="ECO:0007669"/>
    <property type="project" value="InterPro"/>
</dbReference>
<dbReference type="EMBL" id="LSRX01007722">
    <property type="protein sequence ID" value="OLP71920.1"/>
    <property type="molecule type" value="Genomic_DNA"/>
</dbReference>
<accession>A0A1Q9BPU6</accession>
<dbReference type="GO" id="GO:0003677">
    <property type="term" value="F:DNA binding"/>
    <property type="evidence" value="ECO:0007669"/>
    <property type="project" value="InterPro"/>
</dbReference>
<feature type="domain" description="Core Histone H2A/H2B/H3" evidence="1">
    <location>
        <begin position="2"/>
        <end position="77"/>
    </location>
</feature>
<sequence>KTAFDRVFKDVVDELSKKDEAVLGEGASSVVKATPGARVVLQYALEEFSSGLMSDALLFAKHAKRKESITQKDLRLACGVRGRLLEQHREDQEYKYRTDKGKSKFYV</sequence>
<dbReference type="SUPFAM" id="SSF47113">
    <property type="entry name" value="Histone-fold"/>
    <property type="match status" value="1"/>
</dbReference>
<evidence type="ECO:0000313" key="3">
    <source>
        <dbReference type="Proteomes" id="UP000186817"/>
    </source>
</evidence>
<evidence type="ECO:0000259" key="1">
    <source>
        <dbReference type="Pfam" id="PF00125"/>
    </source>
</evidence>
<dbReference type="Proteomes" id="UP000186817">
    <property type="component" value="Unassembled WGS sequence"/>
</dbReference>
<dbReference type="InterPro" id="IPR007125">
    <property type="entry name" value="H2A/H2B/H3"/>
</dbReference>
<feature type="non-terminal residue" evidence="2">
    <location>
        <position position="1"/>
    </location>
</feature>
<comment type="caution">
    <text evidence="2">The sequence shown here is derived from an EMBL/GenBank/DDBJ whole genome shotgun (WGS) entry which is preliminary data.</text>
</comment>
<proteinExistence type="predicted"/>
<protein>
    <recommendedName>
        <fullName evidence="1">Core Histone H2A/H2B/H3 domain-containing protein</fullName>
    </recommendedName>
</protein>
<gene>
    <name evidence="2" type="ORF">AK812_SmicGene48379</name>
</gene>
<organism evidence="2 3">
    <name type="scientific">Symbiodinium microadriaticum</name>
    <name type="common">Dinoflagellate</name>
    <name type="synonym">Zooxanthella microadriatica</name>
    <dbReference type="NCBI Taxonomy" id="2951"/>
    <lineage>
        <taxon>Eukaryota</taxon>
        <taxon>Sar</taxon>
        <taxon>Alveolata</taxon>
        <taxon>Dinophyceae</taxon>
        <taxon>Suessiales</taxon>
        <taxon>Symbiodiniaceae</taxon>
        <taxon>Symbiodinium</taxon>
    </lineage>
</organism>
<keyword evidence="3" id="KW-1185">Reference proteome</keyword>